<evidence type="ECO:0000256" key="10">
    <source>
        <dbReference type="ARBA" id="ARBA00022777"/>
    </source>
</evidence>
<accession>A0A561TZ16</accession>
<evidence type="ECO:0000256" key="12">
    <source>
        <dbReference type="ARBA" id="ARBA00022842"/>
    </source>
</evidence>
<dbReference type="GO" id="GO:0046872">
    <property type="term" value="F:metal ion binding"/>
    <property type="evidence" value="ECO:0007669"/>
    <property type="project" value="UniProtKB-KW"/>
</dbReference>
<evidence type="ECO:0000256" key="9">
    <source>
        <dbReference type="ARBA" id="ARBA00022741"/>
    </source>
</evidence>
<name>A0A561TZ16_9PSEU</name>
<comment type="similarity">
    <text evidence="4">Belongs to the PEP-utilizing enzyme family.</text>
</comment>
<dbReference type="SUPFAM" id="SSF56059">
    <property type="entry name" value="Glutathione synthetase ATP-binding domain-like"/>
    <property type="match status" value="1"/>
</dbReference>
<keyword evidence="7" id="KW-0808">Transferase</keyword>
<reference evidence="16 17" key="1">
    <citation type="submission" date="2019-06" db="EMBL/GenBank/DDBJ databases">
        <title>Sequencing the genomes of 1000 actinobacteria strains.</title>
        <authorList>
            <person name="Klenk H.-P."/>
        </authorList>
    </citation>
    <scope>NUCLEOTIDE SEQUENCE [LARGE SCALE GENOMIC DNA]</scope>
    <source>
        <strain evidence="16 17">DSM 46699</strain>
    </source>
</reference>
<proteinExistence type="inferred from homology"/>
<evidence type="ECO:0000256" key="13">
    <source>
        <dbReference type="ARBA" id="ARBA00033470"/>
    </source>
</evidence>
<dbReference type="GO" id="GO:0005524">
    <property type="term" value="F:ATP binding"/>
    <property type="evidence" value="ECO:0007669"/>
    <property type="project" value="UniProtKB-KW"/>
</dbReference>
<dbReference type="InterPro" id="IPR002192">
    <property type="entry name" value="PPDK_AMP/ATP-bd"/>
</dbReference>
<protein>
    <recommendedName>
        <fullName evidence="6">Phosphoenolpyruvate synthase</fullName>
        <ecNumber evidence="5">2.7.9.2</ecNumber>
    </recommendedName>
    <alternativeName>
        <fullName evidence="13">Pyruvate, water dikinase</fullName>
    </alternativeName>
</protein>
<keyword evidence="16" id="KW-0670">Pyruvate</keyword>
<evidence type="ECO:0000256" key="5">
    <source>
        <dbReference type="ARBA" id="ARBA00011996"/>
    </source>
</evidence>
<keyword evidence="9" id="KW-0547">Nucleotide-binding</keyword>
<evidence type="ECO:0000256" key="1">
    <source>
        <dbReference type="ARBA" id="ARBA00001946"/>
    </source>
</evidence>
<dbReference type="PANTHER" id="PTHR43030">
    <property type="entry name" value="PHOSPHOENOLPYRUVATE SYNTHASE"/>
    <property type="match status" value="1"/>
</dbReference>
<dbReference type="Gene3D" id="3.30.470.20">
    <property type="entry name" value="ATP-grasp fold, B domain"/>
    <property type="match status" value="1"/>
</dbReference>
<evidence type="ECO:0000256" key="6">
    <source>
        <dbReference type="ARBA" id="ARBA00021623"/>
    </source>
</evidence>
<dbReference type="Pfam" id="PF01326">
    <property type="entry name" value="PPDK_N"/>
    <property type="match status" value="1"/>
</dbReference>
<evidence type="ECO:0000256" key="14">
    <source>
        <dbReference type="ARBA" id="ARBA00047700"/>
    </source>
</evidence>
<keyword evidence="11" id="KW-0067">ATP-binding</keyword>
<comment type="function">
    <text evidence="2">Catalyzes the phosphorylation of pyruvate to phosphoenolpyruvate.</text>
</comment>
<dbReference type="InterPro" id="IPR006319">
    <property type="entry name" value="PEP_synth"/>
</dbReference>
<evidence type="ECO:0000313" key="17">
    <source>
        <dbReference type="Proteomes" id="UP000316184"/>
    </source>
</evidence>
<dbReference type="RefSeq" id="WP_246110602.1">
    <property type="nucleotide sequence ID" value="NZ_VIWX01000007.1"/>
</dbReference>
<keyword evidence="10 16" id="KW-0418">Kinase</keyword>
<comment type="caution">
    <text evidence="16">The sequence shown here is derived from an EMBL/GenBank/DDBJ whole genome shotgun (WGS) entry which is preliminary data.</text>
</comment>
<dbReference type="PANTHER" id="PTHR43030:SF1">
    <property type="entry name" value="PHOSPHOENOLPYRUVATE SYNTHASE"/>
    <property type="match status" value="1"/>
</dbReference>
<keyword evidence="12" id="KW-0460">Magnesium</keyword>
<evidence type="ECO:0000256" key="11">
    <source>
        <dbReference type="ARBA" id="ARBA00022840"/>
    </source>
</evidence>
<keyword evidence="17" id="KW-1185">Reference proteome</keyword>
<dbReference type="EC" id="2.7.9.2" evidence="5"/>
<evidence type="ECO:0000256" key="3">
    <source>
        <dbReference type="ARBA" id="ARBA00004742"/>
    </source>
</evidence>
<dbReference type="InterPro" id="IPR013815">
    <property type="entry name" value="ATP_grasp_subdomain_1"/>
</dbReference>
<comment type="cofactor">
    <cofactor evidence="1">
        <name>Mg(2+)</name>
        <dbReference type="ChEBI" id="CHEBI:18420"/>
    </cofactor>
</comment>
<comment type="pathway">
    <text evidence="3">Carbohydrate biosynthesis; gluconeogenesis.</text>
</comment>
<dbReference type="GO" id="GO:0008986">
    <property type="term" value="F:pyruvate, water dikinase activity"/>
    <property type="evidence" value="ECO:0007669"/>
    <property type="project" value="UniProtKB-EC"/>
</dbReference>
<dbReference type="EMBL" id="VIWX01000007">
    <property type="protein sequence ID" value="TWF92366.1"/>
    <property type="molecule type" value="Genomic_DNA"/>
</dbReference>
<comment type="catalytic activity">
    <reaction evidence="14">
        <text>pyruvate + ATP + H2O = phosphoenolpyruvate + AMP + phosphate + 2 H(+)</text>
        <dbReference type="Rhea" id="RHEA:11364"/>
        <dbReference type="ChEBI" id="CHEBI:15361"/>
        <dbReference type="ChEBI" id="CHEBI:15377"/>
        <dbReference type="ChEBI" id="CHEBI:15378"/>
        <dbReference type="ChEBI" id="CHEBI:30616"/>
        <dbReference type="ChEBI" id="CHEBI:43474"/>
        <dbReference type="ChEBI" id="CHEBI:58702"/>
        <dbReference type="ChEBI" id="CHEBI:456215"/>
        <dbReference type="EC" id="2.7.9.2"/>
    </reaction>
</comment>
<evidence type="ECO:0000256" key="4">
    <source>
        <dbReference type="ARBA" id="ARBA00007837"/>
    </source>
</evidence>
<evidence type="ECO:0000256" key="2">
    <source>
        <dbReference type="ARBA" id="ARBA00002988"/>
    </source>
</evidence>
<evidence type="ECO:0000313" key="16">
    <source>
        <dbReference type="EMBL" id="TWF92366.1"/>
    </source>
</evidence>
<feature type="domain" description="Pyruvate phosphate dikinase AMP/ATP-binding" evidence="15">
    <location>
        <begin position="15"/>
        <end position="293"/>
    </location>
</feature>
<sequence length="462" mass="48666">MQVLRLDEVRAGAGEAVGGKAANLGELIGAGFRVPPGFVITTEAYERVCQVADLLDGLPGSAGAIRERISTTSLPAELAAAITDACAELGPGPVAVRSSATAEDLPHASFAGQQDTYLNVVGGEAVLDAVRRCWASLWTDRAVSYREANDIEHAGVRLAVVVQRMVDASAAGVLFTADPVTGNRDECVIDANTGLGESVVSGAVTPDHFAVSAAGRVTGRLGDKPTSVRAVTGGGVETVAQDSATASISDEQARELAALGREVARHYGSPQDLEWAIGADGIWLTQSRPITTLFPLPEETEDGLRAYLSVNVAQGVYRPLTPMGIATLGLVATGVLRRLGLPAPGVRPGLFRPADGWLFLDITGTTRNRIGRAVLPRLLAAAEARTGRVYESLLDDPRLPLDPGVPWRTARALARVLARNRIPMLLAGVLRSPARARDEAFRRVDALRADLAAPNRPPRWTG</sequence>
<organism evidence="16 17">
    <name type="scientific">Saccharopolyspora dendranthemae</name>
    <dbReference type="NCBI Taxonomy" id="1181886"/>
    <lineage>
        <taxon>Bacteria</taxon>
        <taxon>Bacillati</taxon>
        <taxon>Actinomycetota</taxon>
        <taxon>Actinomycetes</taxon>
        <taxon>Pseudonocardiales</taxon>
        <taxon>Pseudonocardiaceae</taxon>
        <taxon>Saccharopolyspora</taxon>
    </lineage>
</organism>
<dbReference type="AlphaFoldDB" id="A0A561TZ16"/>
<evidence type="ECO:0000256" key="7">
    <source>
        <dbReference type="ARBA" id="ARBA00022679"/>
    </source>
</evidence>
<dbReference type="Gene3D" id="3.30.1490.20">
    <property type="entry name" value="ATP-grasp fold, A domain"/>
    <property type="match status" value="1"/>
</dbReference>
<keyword evidence="8" id="KW-0479">Metal-binding</keyword>
<evidence type="ECO:0000259" key="15">
    <source>
        <dbReference type="Pfam" id="PF01326"/>
    </source>
</evidence>
<dbReference type="Proteomes" id="UP000316184">
    <property type="component" value="Unassembled WGS sequence"/>
</dbReference>
<evidence type="ECO:0000256" key="8">
    <source>
        <dbReference type="ARBA" id="ARBA00022723"/>
    </source>
</evidence>
<gene>
    <name evidence="16" type="ORF">FHU35_176</name>
</gene>